<accession>A0AAD9IH56</accession>
<feature type="region of interest" description="Disordered" evidence="1">
    <location>
        <begin position="36"/>
        <end position="56"/>
    </location>
</feature>
<comment type="caution">
    <text evidence="2">The sequence shown here is derived from an EMBL/GenBank/DDBJ whole genome shotgun (WGS) entry which is preliminary data.</text>
</comment>
<name>A0AAD9IH56_PROWI</name>
<dbReference type="AlphaFoldDB" id="A0AAD9IH56"/>
<proteinExistence type="predicted"/>
<dbReference type="Proteomes" id="UP001255856">
    <property type="component" value="Unassembled WGS sequence"/>
</dbReference>
<dbReference type="EMBL" id="JASFZW010000004">
    <property type="protein sequence ID" value="KAK2078409.1"/>
    <property type="molecule type" value="Genomic_DNA"/>
</dbReference>
<keyword evidence="3" id="KW-1185">Reference proteome</keyword>
<sequence>MRYCDGESPDDDLTEEVVVWAPGVVTGRGARWATVEEQVEAESARPEDGADQSGAETDKEIAAPSSLHADNQQQELRSVQARLEPLVSLVVEGLESTLKNVGELNDVLDELAGLNAQATDLASAGTLAKSVNRCSKAGSRLFTLTGSGTVDRIHDSGLRMVRRARTLVNGWRQQVGRPVLADVAGVDERRPLAEYLQAEAQPAAEPEQPRGPMSPPAEEPRAPARERGANATPAAPKAPALVPGTGDATRDEAIAILAHALAPAYTPHEVAAQLEQQLFLDHREAAAVGDEYLRALRALWSGLSVRSASCRPLLRLLLLNGGMDASRAARATAEEVEEAEQAYAAQLVGASVVALPGPGGSQGQEGSGLPIPTESAEPMQLSD</sequence>
<feature type="compositionally biased region" description="Gly residues" evidence="1">
    <location>
        <begin position="357"/>
        <end position="366"/>
    </location>
</feature>
<evidence type="ECO:0000256" key="1">
    <source>
        <dbReference type="SAM" id="MobiDB-lite"/>
    </source>
</evidence>
<feature type="region of interest" description="Disordered" evidence="1">
    <location>
        <begin position="199"/>
        <end position="246"/>
    </location>
</feature>
<evidence type="ECO:0000313" key="2">
    <source>
        <dbReference type="EMBL" id="KAK2078409.1"/>
    </source>
</evidence>
<feature type="compositionally biased region" description="Low complexity" evidence="1">
    <location>
        <begin position="229"/>
        <end position="243"/>
    </location>
</feature>
<feature type="region of interest" description="Disordered" evidence="1">
    <location>
        <begin position="356"/>
        <end position="383"/>
    </location>
</feature>
<protein>
    <submittedName>
        <fullName evidence="2">Uncharacterized protein</fullName>
    </submittedName>
</protein>
<gene>
    <name evidence="2" type="ORF">QBZ16_003249</name>
</gene>
<evidence type="ECO:0000313" key="3">
    <source>
        <dbReference type="Proteomes" id="UP001255856"/>
    </source>
</evidence>
<organism evidence="2 3">
    <name type="scientific">Prototheca wickerhamii</name>
    <dbReference type="NCBI Taxonomy" id="3111"/>
    <lineage>
        <taxon>Eukaryota</taxon>
        <taxon>Viridiplantae</taxon>
        <taxon>Chlorophyta</taxon>
        <taxon>core chlorophytes</taxon>
        <taxon>Trebouxiophyceae</taxon>
        <taxon>Chlorellales</taxon>
        <taxon>Chlorellaceae</taxon>
        <taxon>Prototheca</taxon>
    </lineage>
</organism>
<reference evidence="2" key="1">
    <citation type="submission" date="2021-01" db="EMBL/GenBank/DDBJ databases">
        <authorList>
            <person name="Eckstrom K.M.E."/>
        </authorList>
    </citation>
    <scope>NUCLEOTIDE SEQUENCE</scope>
    <source>
        <strain evidence="2">UVCC 0001</strain>
    </source>
</reference>
<feature type="compositionally biased region" description="Basic and acidic residues" evidence="1">
    <location>
        <begin position="218"/>
        <end position="228"/>
    </location>
</feature>